<feature type="binding site" evidence="8">
    <location>
        <position position="214"/>
    </location>
    <ligand>
        <name>ATP</name>
        <dbReference type="ChEBI" id="CHEBI:30616"/>
    </ligand>
</feature>
<keyword evidence="16" id="KW-1185">Reference proteome</keyword>
<keyword evidence="2 8" id="KW-0963">Cytoplasm</keyword>
<organism evidence="15 16">
    <name type="scientific">Aciditerrimonas ferrireducens</name>
    <dbReference type="NCBI Taxonomy" id="667306"/>
    <lineage>
        <taxon>Bacteria</taxon>
        <taxon>Bacillati</taxon>
        <taxon>Actinomycetota</taxon>
        <taxon>Acidimicrobiia</taxon>
        <taxon>Acidimicrobiales</taxon>
        <taxon>Acidimicrobiaceae</taxon>
        <taxon>Aciditerrimonas</taxon>
    </lineage>
</organism>
<dbReference type="SMART" id="SM00382">
    <property type="entry name" value="AAA"/>
    <property type="match status" value="1"/>
</dbReference>
<dbReference type="InterPro" id="IPR020591">
    <property type="entry name" value="Chromosome_initiator_DnaA-like"/>
</dbReference>
<keyword evidence="6 8" id="KW-0446">Lipid-binding</keyword>
<evidence type="ECO:0000256" key="3">
    <source>
        <dbReference type="ARBA" id="ARBA00022705"/>
    </source>
</evidence>
<evidence type="ECO:0000256" key="1">
    <source>
        <dbReference type="ARBA" id="ARBA00006583"/>
    </source>
</evidence>
<comment type="similarity">
    <text evidence="1 8 11">Belongs to the DnaA family.</text>
</comment>
<evidence type="ECO:0000256" key="5">
    <source>
        <dbReference type="ARBA" id="ARBA00022840"/>
    </source>
</evidence>
<dbReference type="InterPro" id="IPR003593">
    <property type="entry name" value="AAA+_ATPase"/>
</dbReference>
<reference evidence="15 16" key="1">
    <citation type="submission" date="2024-09" db="EMBL/GenBank/DDBJ databases">
        <authorList>
            <person name="Sun Q."/>
            <person name="Mori K."/>
        </authorList>
    </citation>
    <scope>NUCLEOTIDE SEQUENCE [LARGE SCALE GENOMIC DNA]</scope>
    <source>
        <strain evidence="15 16">JCM 15389</strain>
    </source>
</reference>
<dbReference type="PROSITE" id="PS01008">
    <property type="entry name" value="DNAA"/>
    <property type="match status" value="1"/>
</dbReference>
<feature type="domain" description="AAA+ ATPase" evidence="13">
    <location>
        <begin position="201"/>
        <end position="329"/>
    </location>
</feature>
<dbReference type="NCBIfam" id="NF010686">
    <property type="entry name" value="PRK14086.1"/>
    <property type="match status" value="1"/>
</dbReference>
<dbReference type="HAMAP" id="MF_00377">
    <property type="entry name" value="DnaA_bact"/>
    <property type="match status" value="1"/>
</dbReference>
<feature type="binding site" evidence="8">
    <location>
        <position position="212"/>
    </location>
    <ligand>
        <name>ATP</name>
        <dbReference type="ChEBI" id="CHEBI:30616"/>
    </ligand>
</feature>
<feature type="region of interest" description="Disordered" evidence="12">
    <location>
        <begin position="99"/>
        <end position="166"/>
    </location>
</feature>
<evidence type="ECO:0000313" key="15">
    <source>
        <dbReference type="EMBL" id="MFC0080589.1"/>
    </source>
</evidence>
<comment type="caution">
    <text evidence="8">Lacks conserved residue(s) required for the propagation of feature annotation.</text>
</comment>
<comment type="subunit">
    <text evidence="8">Oligomerizes as a right-handed, spiral filament on DNA at oriC.</text>
</comment>
<dbReference type="InterPro" id="IPR038454">
    <property type="entry name" value="DnaA_N_sf"/>
</dbReference>
<dbReference type="CDD" id="cd00009">
    <property type="entry name" value="AAA"/>
    <property type="match status" value="1"/>
</dbReference>
<dbReference type="Gene3D" id="1.10.1750.10">
    <property type="match status" value="1"/>
</dbReference>
<dbReference type="Gene3D" id="1.10.8.60">
    <property type="match status" value="1"/>
</dbReference>
<evidence type="ECO:0000313" key="16">
    <source>
        <dbReference type="Proteomes" id="UP001589788"/>
    </source>
</evidence>
<dbReference type="Pfam" id="PF08299">
    <property type="entry name" value="Bac_DnaA_C"/>
    <property type="match status" value="1"/>
</dbReference>
<comment type="subcellular location">
    <subcellularLocation>
        <location evidence="8">Cytoplasm</location>
    </subcellularLocation>
</comment>
<dbReference type="InterPro" id="IPR027417">
    <property type="entry name" value="P-loop_NTPase"/>
</dbReference>
<comment type="domain">
    <text evidence="8">Domain I is involved in oligomerization and binding regulators, domain II is flexibile and of varying length in different bacteria, domain III forms the AAA+ region, while domain IV binds dsDNA.</text>
</comment>
<dbReference type="Gene3D" id="3.40.50.300">
    <property type="entry name" value="P-loop containing nucleotide triphosphate hydrolases"/>
    <property type="match status" value="1"/>
</dbReference>
<keyword evidence="5 8" id="KW-0067">ATP-binding</keyword>
<dbReference type="PANTHER" id="PTHR30050:SF2">
    <property type="entry name" value="CHROMOSOMAL REPLICATION INITIATOR PROTEIN DNAA"/>
    <property type="match status" value="1"/>
</dbReference>
<feature type="region of interest" description="Domain I, interacts with DnaA modulators" evidence="8">
    <location>
        <begin position="1"/>
        <end position="127"/>
    </location>
</feature>
<evidence type="ECO:0000256" key="4">
    <source>
        <dbReference type="ARBA" id="ARBA00022741"/>
    </source>
</evidence>
<dbReference type="InterPro" id="IPR010921">
    <property type="entry name" value="Trp_repressor/repl_initiator"/>
</dbReference>
<evidence type="ECO:0000256" key="9">
    <source>
        <dbReference type="NCBIfam" id="TIGR00362"/>
    </source>
</evidence>
<keyword evidence="4 8" id="KW-0547">Nucleotide-binding</keyword>
<comment type="caution">
    <text evidence="15">The sequence shown here is derived from an EMBL/GenBank/DDBJ whole genome shotgun (WGS) entry which is preliminary data.</text>
</comment>
<proteinExistence type="inferred from homology"/>
<evidence type="ECO:0000256" key="6">
    <source>
        <dbReference type="ARBA" id="ARBA00023121"/>
    </source>
</evidence>
<name>A0ABV6BYS7_9ACTN</name>
<evidence type="ECO:0000256" key="10">
    <source>
        <dbReference type="RuleBase" id="RU000577"/>
    </source>
</evidence>
<protein>
    <recommendedName>
        <fullName evidence="8 9">Chromosomal replication initiator protein DnaA</fullName>
    </recommendedName>
</protein>
<dbReference type="EMBL" id="JBHLYQ010000001">
    <property type="protein sequence ID" value="MFC0080589.1"/>
    <property type="molecule type" value="Genomic_DNA"/>
</dbReference>
<dbReference type="Proteomes" id="UP001589788">
    <property type="component" value="Unassembled WGS sequence"/>
</dbReference>
<gene>
    <name evidence="8 15" type="primary">dnaA</name>
    <name evidence="15" type="ORF">ACFFRE_00255</name>
</gene>
<evidence type="ECO:0000256" key="8">
    <source>
        <dbReference type="HAMAP-Rule" id="MF_00377"/>
    </source>
</evidence>
<dbReference type="NCBIfam" id="TIGR00362">
    <property type="entry name" value="DnaA"/>
    <property type="match status" value="1"/>
</dbReference>
<evidence type="ECO:0000259" key="14">
    <source>
        <dbReference type="SMART" id="SM00760"/>
    </source>
</evidence>
<keyword evidence="7 8" id="KW-0238">DNA-binding</keyword>
<sequence length="507" mass="56429">MDTSAIDGAEAQVNDPDNLWTAWEALLQAQVGDATWRTWCSGLVPVELGNATWILGAPSSIIRDRLEQRLLPLFEHAASELLDRPVRVVLTVQRVEPTVQQLLDPTPPESEAGPEPNPSARERGRASEPAAHPVEPLFLPVEPPAEEPADDPHRGSRRVGNRSGEVSGLDPRYTFDAFVIGSSNRFAHAAALSVAEKPAGSYNPLFIHGGAGLGKTHLLHAIGNYVAENFAGRHVRYVSTETFMNEFVEAIRTTGTSAFKRRYRECDVLLIDDVQFMEGKEALQEEFFHTFNHLYGASKQIVLTSDRPPKSIATLESRLRSRFLSGLITDVQPPDLETRLAILQKKAERERVHIPMDVLEFIATNVTDNIRELEGALIRVTAYGSLNGQPITRELAEHVLSDLVSSRQPRRVTPQLILAATAESFGFSVEELTGPSRRRPLVTARQISMYVFRELTDLSYPAIAREFGGRDHSTVIHAVERITEMMKEQRAIYEQVTDLILRIKSAL</sequence>
<dbReference type="PRINTS" id="PR00051">
    <property type="entry name" value="DNAA"/>
</dbReference>
<feature type="binding site" evidence="8">
    <location>
        <position position="215"/>
    </location>
    <ligand>
        <name>ATP</name>
        <dbReference type="ChEBI" id="CHEBI:30616"/>
    </ligand>
</feature>
<dbReference type="SUPFAM" id="SSF52540">
    <property type="entry name" value="P-loop containing nucleoside triphosphate hydrolases"/>
    <property type="match status" value="1"/>
</dbReference>
<dbReference type="InterPro" id="IPR018312">
    <property type="entry name" value="Chromosome_initiator_DnaA_CS"/>
</dbReference>
<dbReference type="InterPro" id="IPR013159">
    <property type="entry name" value="DnaA_C"/>
</dbReference>
<evidence type="ECO:0000256" key="7">
    <source>
        <dbReference type="ARBA" id="ARBA00023125"/>
    </source>
</evidence>
<dbReference type="CDD" id="cd06571">
    <property type="entry name" value="Bac_DnaA_C"/>
    <property type="match status" value="1"/>
</dbReference>
<comment type="function">
    <text evidence="8 10">Plays an essential role in the initiation and regulation of chromosomal replication. ATP-DnaA binds to the origin of replication (oriC) to initiate formation of the DNA replication initiation complex once per cell cycle. Binds the DnaA box (a 9 base pair repeat at the origin) and separates the double-stranded (ds)DNA. Forms a right-handed helical filament on oriC DNA; dsDNA binds to the exterior of the filament while single-stranded (ss)DNA is stabiized in the filament's interior. The ATP-DnaA-oriC complex binds and stabilizes one strand of the AT-rich DNA unwinding element (DUE), permitting loading of DNA polymerase. After initiation quickly degrades to an ADP-DnaA complex that is not apt for DNA replication. Binds acidic phospholipids.</text>
</comment>
<dbReference type="InterPro" id="IPR001957">
    <property type="entry name" value="Chromosome_initiator_DnaA"/>
</dbReference>
<feature type="binding site" evidence="8">
    <location>
        <position position="216"/>
    </location>
    <ligand>
        <name>ATP</name>
        <dbReference type="ChEBI" id="CHEBI:30616"/>
    </ligand>
</feature>
<evidence type="ECO:0000256" key="12">
    <source>
        <dbReference type="SAM" id="MobiDB-lite"/>
    </source>
</evidence>
<feature type="domain" description="Chromosomal replication initiator DnaA C-terminal" evidence="14">
    <location>
        <begin position="413"/>
        <end position="482"/>
    </location>
</feature>
<feature type="region of interest" description="Domain III, AAA+ region" evidence="8">
    <location>
        <begin position="168"/>
        <end position="384"/>
    </location>
</feature>
<dbReference type="SMART" id="SM00760">
    <property type="entry name" value="Bac_DnaA_C"/>
    <property type="match status" value="1"/>
</dbReference>
<evidence type="ECO:0000256" key="11">
    <source>
        <dbReference type="RuleBase" id="RU004227"/>
    </source>
</evidence>
<evidence type="ECO:0000259" key="13">
    <source>
        <dbReference type="SMART" id="SM00382"/>
    </source>
</evidence>
<dbReference type="PANTHER" id="PTHR30050">
    <property type="entry name" value="CHROMOSOMAL REPLICATION INITIATOR PROTEIN DNAA"/>
    <property type="match status" value="1"/>
</dbReference>
<feature type="region of interest" description="Domain IV, binds dsDNA" evidence="8">
    <location>
        <begin position="385"/>
        <end position="507"/>
    </location>
</feature>
<accession>A0ABV6BYS7</accession>
<dbReference type="SUPFAM" id="SSF48295">
    <property type="entry name" value="TrpR-like"/>
    <property type="match status" value="1"/>
</dbReference>
<dbReference type="RefSeq" id="WP_377786956.1">
    <property type="nucleotide sequence ID" value="NZ_JBHLYQ010000001.1"/>
</dbReference>
<dbReference type="InterPro" id="IPR013317">
    <property type="entry name" value="DnaA_dom"/>
</dbReference>
<evidence type="ECO:0000256" key="2">
    <source>
        <dbReference type="ARBA" id="ARBA00022490"/>
    </source>
</evidence>
<dbReference type="Gene3D" id="3.30.300.180">
    <property type="match status" value="1"/>
</dbReference>
<keyword evidence="3 8" id="KW-0235">DNA replication</keyword>
<dbReference type="Pfam" id="PF00308">
    <property type="entry name" value="Bac_DnaA"/>
    <property type="match status" value="1"/>
</dbReference>